<keyword evidence="5 6" id="KW-0472">Membrane</keyword>
<evidence type="ECO:0000256" key="4">
    <source>
        <dbReference type="ARBA" id="ARBA00022989"/>
    </source>
</evidence>
<evidence type="ECO:0000256" key="6">
    <source>
        <dbReference type="SAM" id="Phobius"/>
    </source>
</evidence>
<dbReference type="GO" id="GO:0005886">
    <property type="term" value="C:plasma membrane"/>
    <property type="evidence" value="ECO:0007669"/>
    <property type="project" value="UniProtKB-SubCell"/>
</dbReference>
<protein>
    <submittedName>
        <fullName evidence="8">Sulfatase</fullName>
    </submittedName>
</protein>
<accession>A0AA91FUW2</accession>
<sequence length="500" mass="58225">MALFISLCCVFLNLKILHYKITKNNYKIHTLLILNIILIFIYILALRGPFKHVAINVQNYSFSEFKVVNDIMLNPIMAFAWAHKQYKEEQKIPSIDDNTAKEIQSKLFPYIDISQNNPIADTIKPSIFLNIMESFGLEIDEYSSKETNFLGELKQHFEEDFLFKRFLSSSNGTIPSLANLLFISPFSNISTSKFQTIKLPLTPIEIYKKAGYKVIFISAGNGSWQNIKEYLKKQGVDEIIDENSIINSYPQAKTTQNGYGISDEFLYKKAYEILQDNPYKTLIIALTISNHPPYLDYNIKINHDQIPNELLKLLPYDHKKQLAILKAYTYANNEFGKFLSKIKQSKLKDKIIIAATGDHRTRDLKNNLYNTKAFSYSVPFYLYIPKVLQYNINYNKNRVGSHKDIFPTLYNISLNNIEYISIGGRNMLGLTKNKKLEFGINDALWIDNQGVYTANKGYFFESNTSIKNTNQEIILDKYHKEFQELYYKLNWWQLNKRLNN</sequence>
<dbReference type="InterPro" id="IPR000917">
    <property type="entry name" value="Sulfatase_N"/>
</dbReference>
<keyword evidence="9" id="KW-1185">Reference proteome</keyword>
<dbReference type="RefSeq" id="WP_066008466.1">
    <property type="nucleotide sequence ID" value="NZ_CP053848.1"/>
</dbReference>
<keyword evidence="3 6" id="KW-0812">Transmembrane</keyword>
<dbReference type="Pfam" id="PF00884">
    <property type="entry name" value="Sulfatase"/>
    <property type="match status" value="1"/>
</dbReference>
<dbReference type="InterPro" id="IPR017850">
    <property type="entry name" value="Alkaline_phosphatase_core_sf"/>
</dbReference>
<name>A0AA91FUW2_9BACT</name>
<gene>
    <name evidence="8" type="ORF">A7X81_04870</name>
</gene>
<dbReference type="Gene3D" id="3.40.720.10">
    <property type="entry name" value="Alkaline Phosphatase, subunit A"/>
    <property type="match status" value="1"/>
</dbReference>
<dbReference type="SUPFAM" id="SSF53649">
    <property type="entry name" value="Alkaline phosphatase-like"/>
    <property type="match status" value="1"/>
</dbReference>
<feature type="transmembrane region" description="Helical" evidence="6">
    <location>
        <begin position="26"/>
        <end position="45"/>
    </location>
</feature>
<dbReference type="AlphaFoldDB" id="A0AA91FUW2"/>
<dbReference type="PANTHER" id="PTHR47371:SF3">
    <property type="entry name" value="PHOSPHOGLYCEROL TRANSFERASE I"/>
    <property type="match status" value="1"/>
</dbReference>
<dbReference type="CDD" id="cd16015">
    <property type="entry name" value="LTA_synthase"/>
    <property type="match status" value="1"/>
</dbReference>
<reference evidence="8 9" key="1">
    <citation type="submission" date="2016-05" db="EMBL/GenBank/DDBJ databases">
        <authorList>
            <person name="Caceres A."/>
            <person name="Munoz I."/>
            <person name="Iraola G."/>
            <person name="Diaz-Viraque F."/>
            <person name="Greif G."/>
            <person name="Collado L."/>
        </authorList>
    </citation>
    <scope>NUCLEOTIDE SEQUENCE [LARGE SCALE GENOMIC DNA]</scope>
    <source>
        <strain evidence="8 9">WBE38</strain>
    </source>
</reference>
<dbReference type="EMBL" id="LXSU01000129">
    <property type="protein sequence ID" value="OCX42415.1"/>
    <property type="molecule type" value="Genomic_DNA"/>
</dbReference>
<feature type="domain" description="Sulfatase N-terminal" evidence="7">
    <location>
        <begin position="128"/>
        <end position="410"/>
    </location>
</feature>
<dbReference type="InterPro" id="IPR050448">
    <property type="entry name" value="OpgB/LTA_synthase_biosynth"/>
</dbReference>
<evidence type="ECO:0000256" key="3">
    <source>
        <dbReference type="ARBA" id="ARBA00022692"/>
    </source>
</evidence>
<evidence type="ECO:0000259" key="7">
    <source>
        <dbReference type="Pfam" id="PF00884"/>
    </source>
</evidence>
<keyword evidence="2" id="KW-1003">Cell membrane</keyword>
<comment type="caution">
    <text evidence="8">The sequence shown here is derived from an EMBL/GenBank/DDBJ whole genome shotgun (WGS) entry which is preliminary data.</text>
</comment>
<keyword evidence="4 6" id="KW-1133">Transmembrane helix</keyword>
<dbReference type="PANTHER" id="PTHR47371">
    <property type="entry name" value="LIPOTEICHOIC ACID SYNTHASE"/>
    <property type="match status" value="1"/>
</dbReference>
<evidence type="ECO:0000256" key="1">
    <source>
        <dbReference type="ARBA" id="ARBA00004651"/>
    </source>
</evidence>
<evidence type="ECO:0000313" key="9">
    <source>
        <dbReference type="Proteomes" id="UP000094873"/>
    </source>
</evidence>
<organism evidence="8 9">
    <name type="scientific">Campylobacter ornithocola</name>
    <dbReference type="NCBI Taxonomy" id="1848766"/>
    <lineage>
        <taxon>Bacteria</taxon>
        <taxon>Pseudomonadati</taxon>
        <taxon>Campylobacterota</taxon>
        <taxon>Epsilonproteobacteria</taxon>
        <taxon>Campylobacterales</taxon>
        <taxon>Campylobacteraceae</taxon>
        <taxon>Campylobacter</taxon>
    </lineage>
</organism>
<proteinExistence type="predicted"/>
<evidence type="ECO:0000313" key="8">
    <source>
        <dbReference type="EMBL" id="OCX42415.1"/>
    </source>
</evidence>
<evidence type="ECO:0000256" key="2">
    <source>
        <dbReference type="ARBA" id="ARBA00022475"/>
    </source>
</evidence>
<dbReference type="Proteomes" id="UP000094873">
    <property type="component" value="Unassembled WGS sequence"/>
</dbReference>
<evidence type="ECO:0000256" key="5">
    <source>
        <dbReference type="ARBA" id="ARBA00023136"/>
    </source>
</evidence>
<comment type="subcellular location">
    <subcellularLocation>
        <location evidence="1">Cell membrane</location>
        <topology evidence="1">Multi-pass membrane protein</topology>
    </subcellularLocation>
</comment>